<gene>
    <name evidence="2" type="ORF">GT347_17215</name>
</gene>
<accession>A0A857J9X6</accession>
<organism evidence="2 3">
    <name type="scientific">Xylophilus rhododendri</name>
    <dbReference type="NCBI Taxonomy" id="2697032"/>
    <lineage>
        <taxon>Bacteria</taxon>
        <taxon>Pseudomonadati</taxon>
        <taxon>Pseudomonadota</taxon>
        <taxon>Betaproteobacteria</taxon>
        <taxon>Burkholderiales</taxon>
        <taxon>Xylophilus</taxon>
    </lineage>
</organism>
<sequence>MFSLANAPTLNISYPEVPDPANYDYEADIDGAPTSESSPSLDGYPSFDKFSIETLFDYLRKGGEISLHSARTYLPADVLKHLAFGRDIVYDRTARHTSCELLRLRPYREAGIELPERAVWQNADFQAPQPTLKNYPPFPEFGVDTLVRYLSQGGNLTQLDAYESLPQNVLEHPYFQLGLIDSREARAPGCGNLYLTDEMLSQLSTAGPGDLAGPAFNPPVAWSPAQIAVLALAVWGGATVTAAFMYAAWRKVKSLYSAPGAETYAQLVEDDDEDEDRHLAIELQEFGSMKPTQV</sequence>
<feature type="transmembrane region" description="Helical" evidence="1">
    <location>
        <begin position="227"/>
        <end position="249"/>
    </location>
</feature>
<dbReference type="Proteomes" id="UP000464787">
    <property type="component" value="Chromosome"/>
</dbReference>
<keyword evidence="3" id="KW-1185">Reference proteome</keyword>
<dbReference type="RefSeq" id="WP_160553370.1">
    <property type="nucleotide sequence ID" value="NZ_CP047650.1"/>
</dbReference>
<evidence type="ECO:0000313" key="3">
    <source>
        <dbReference type="Proteomes" id="UP000464787"/>
    </source>
</evidence>
<evidence type="ECO:0000256" key="1">
    <source>
        <dbReference type="SAM" id="Phobius"/>
    </source>
</evidence>
<keyword evidence="1" id="KW-0812">Transmembrane</keyword>
<proteinExistence type="predicted"/>
<dbReference type="EMBL" id="CP047650">
    <property type="protein sequence ID" value="QHI99558.1"/>
    <property type="molecule type" value="Genomic_DNA"/>
</dbReference>
<keyword evidence="1" id="KW-0472">Membrane</keyword>
<protein>
    <submittedName>
        <fullName evidence="2">Uncharacterized protein</fullName>
    </submittedName>
</protein>
<dbReference type="AlphaFoldDB" id="A0A857J9X6"/>
<reference evidence="2 3" key="1">
    <citation type="submission" date="2020-01" db="EMBL/GenBank/DDBJ databases">
        <title>Genome sequencing of strain KACC 21265.</title>
        <authorList>
            <person name="Heo J."/>
            <person name="Kim S.-J."/>
            <person name="Kim J.-S."/>
            <person name="Hong S.-B."/>
            <person name="Kwon S.-W."/>
        </authorList>
    </citation>
    <scope>NUCLEOTIDE SEQUENCE [LARGE SCALE GENOMIC DNA]</scope>
    <source>
        <strain evidence="2 3">KACC 21265</strain>
    </source>
</reference>
<dbReference type="KEGG" id="xyk:GT347_17215"/>
<name>A0A857J9X6_9BURK</name>
<keyword evidence="1" id="KW-1133">Transmembrane helix</keyword>
<evidence type="ECO:0000313" key="2">
    <source>
        <dbReference type="EMBL" id="QHI99558.1"/>
    </source>
</evidence>